<protein>
    <submittedName>
        <fullName evidence="1">Uncharacterized protein</fullName>
    </submittedName>
</protein>
<evidence type="ECO:0000313" key="2">
    <source>
        <dbReference type="Proteomes" id="UP001152300"/>
    </source>
</evidence>
<keyword evidence="2" id="KW-1185">Reference proteome</keyword>
<proteinExistence type="predicted"/>
<accession>A0A9X0AYK9</accession>
<gene>
    <name evidence="1" type="ORF">OCU04_001659</name>
</gene>
<reference evidence="1" key="1">
    <citation type="submission" date="2022-11" db="EMBL/GenBank/DDBJ databases">
        <title>Genome Resource of Sclerotinia nivalis Strain SnTB1, a Plant Pathogen Isolated from American Ginseng.</title>
        <authorList>
            <person name="Fan S."/>
        </authorList>
    </citation>
    <scope>NUCLEOTIDE SEQUENCE</scope>
    <source>
        <strain evidence="1">SnTB1</strain>
    </source>
</reference>
<organism evidence="1 2">
    <name type="scientific">Sclerotinia nivalis</name>
    <dbReference type="NCBI Taxonomy" id="352851"/>
    <lineage>
        <taxon>Eukaryota</taxon>
        <taxon>Fungi</taxon>
        <taxon>Dikarya</taxon>
        <taxon>Ascomycota</taxon>
        <taxon>Pezizomycotina</taxon>
        <taxon>Leotiomycetes</taxon>
        <taxon>Helotiales</taxon>
        <taxon>Sclerotiniaceae</taxon>
        <taxon>Sclerotinia</taxon>
    </lineage>
</organism>
<dbReference type="Proteomes" id="UP001152300">
    <property type="component" value="Unassembled WGS sequence"/>
</dbReference>
<sequence length="119" mass="13597">MSLSVLLVTDPAALHHHTLKCYGNRKMTIVIIVIPDITILATVISRRPLNGQSELRQKYRICIFHLIHIKWLANRFPRGDSNKIERRTLPESLASRNSDVAFEAGSISWISPQRCIVMH</sequence>
<name>A0A9X0AYK9_9HELO</name>
<evidence type="ECO:0000313" key="1">
    <source>
        <dbReference type="EMBL" id="KAJ8071324.1"/>
    </source>
</evidence>
<comment type="caution">
    <text evidence="1">The sequence shown here is derived from an EMBL/GenBank/DDBJ whole genome shotgun (WGS) entry which is preliminary data.</text>
</comment>
<dbReference type="EMBL" id="JAPEIS010000001">
    <property type="protein sequence ID" value="KAJ8071324.1"/>
    <property type="molecule type" value="Genomic_DNA"/>
</dbReference>
<dbReference type="AlphaFoldDB" id="A0A9X0AYK9"/>